<accession>D2PZ35</accession>
<dbReference type="PANTHER" id="PTHR42841">
    <property type="entry name" value="AMINE OXIDASE"/>
    <property type="match status" value="1"/>
</dbReference>
<evidence type="ECO:0000256" key="1">
    <source>
        <dbReference type="SAM" id="MobiDB-lite"/>
    </source>
</evidence>
<dbReference type="InterPro" id="IPR002937">
    <property type="entry name" value="Amino_oxidase"/>
</dbReference>
<dbReference type="SUPFAM" id="SSF51905">
    <property type="entry name" value="FAD/NAD(P)-binding domain"/>
    <property type="match status" value="1"/>
</dbReference>
<reference evidence="3 4" key="2">
    <citation type="journal article" date="2010" name="Stand. Genomic Sci.">
        <title>Complete genome sequence of Kribbella flavida type strain (IFO 14399).</title>
        <authorList>
            <person name="Pukall R."/>
            <person name="Lapidus A."/>
            <person name="Glavina Del Rio T."/>
            <person name="Copeland A."/>
            <person name="Tice H."/>
            <person name="Cheng J.-F."/>
            <person name="Lucas S."/>
            <person name="Chen F."/>
            <person name="Nolan M."/>
            <person name="LaButti K."/>
            <person name="Pati A."/>
            <person name="Ivanova N."/>
            <person name="Mavrommatis K."/>
            <person name="Mikhailova N."/>
            <person name="Pitluck S."/>
            <person name="Bruce D."/>
            <person name="Goodwin L."/>
            <person name="Land M."/>
            <person name="Hauser L."/>
            <person name="Chang Y.-J."/>
            <person name="Jeffries C.D."/>
            <person name="Chen A."/>
            <person name="Palaniappan K."/>
            <person name="Chain P."/>
            <person name="Rohde M."/>
            <person name="Goeker M."/>
            <person name="Bristow J."/>
            <person name="Eisen J.A."/>
            <person name="Markowitz V."/>
            <person name="Hugenholtz P."/>
            <person name="Kyrpides N.C."/>
            <person name="Klenk H.-P."/>
            <person name="Brettin T."/>
        </authorList>
    </citation>
    <scope>NUCLEOTIDE SEQUENCE [LARGE SCALE GENOMIC DNA]</scope>
    <source>
        <strain evidence="4">DSM 17836 / JCM 10339 / NBRC 14399</strain>
    </source>
</reference>
<dbReference type="STRING" id="479435.Kfla_2764"/>
<name>D2PZ35_KRIFD</name>
<dbReference type="Pfam" id="PF01593">
    <property type="entry name" value="Amino_oxidase"/>
    <property type="match status" value="1"/>
</dbReference>
<dbReference type="eggNOG" id="COG1233">
    <property type="taxonomic scope" value="Bacteria"/>
</dbReference>
<dbReference type="GO" id="GO:0016491">
    <property type="term" value="F:oxidoreductase activity"/>
    <property type="evidence" value="ECO:0007669"/>
    <property type="project" value="InterPro"/>
</dbReference>
<organism evidence="3 4">
    <name type="scientific">Kribbella flavida (strain DSM 17836 / JCM 10339 / NBRC 14399)</name>
    <dbReference type="NCBI Taxonomy" id="479435"/>
    <lineage>
        <taxon>Bacteria</taxon>
        <taxon>Bacillati</taxon>
        <taxon>Actinomycetota</taxon>
        <taxon>Actinomycetes</taxon>
        <taxon>Propionibacteriales</taxon>
        <taxon>Kribbellaceae</taxon>
        <taxon>Kribbella</taxon>
    </lineage>
</organism>
<protein>
    <submittedName>
        <fullName evidence="3">Amine oxidase</fullName>
    </submittedName>
</protein>
<feature type="domain" description="Amine oxidase" evidence="2">
    <location>
        <begin position="17"/>
        <end position="440"/>
    </location>
</feature>
<dbReference type="AlphaFoldDB" id="D2PZ35"/>
<dbReference type="Proteomes" id="UP000007967">
    <property type="component" value="Chromosome"/>
</dbReference>
<keyword evidence="4" id="KW-1185">Reference proteome</keyword>
<dbReference type="Gene3D" id="3.50.50.60">
    <property type="entry name" value="FAD/NAD(P)-binding domain"/>
    <property type="match status" value="1"/>
</dbReference>
<dbReference type="InterPro" id="IPR036188">
    <property type="entry name" value="FAD/NAD-bd_sf"/>
</dbReference>
<evidence type="ECO:0000313" key="3">
    <source>
        <dbReference type="EMBL" id="ADB31829.1"/>
    </source>
</evidence>
<evidence type="ECO:0000313" key="4">
    <source>
        <dbReference type="Proteomes" id="UP000007967"/>
    </source>
</evidence>
<dbReference type="HOGENOM" id="CLU_039679_0_0_11"/>
<sequence>MCKHRRMGDVVVVGAGLAGLNCALALQEAGVSVTVLEAHDTVGGRVRTDVIDGYRCDRGFQLLNPAYPAVRRYVDLAALDLQPFAAGVAVAGHAGTTVLGDPRRAPHLVPRTLLSGYLHPKELARLTTWAAPALGPVNRLLPAQAACGDDHRDARRQGGGPTGDRPSNVDPRPSGGRLDVSLAESLDAAGVDGPLRREVLEPFLAGVLASDDGTTSAAFVRLLLRSFLLGTPSLPAQGMSALPEQLAARLTEPVHLDVQVTGLTSPAVVRTTTGELRARAVVVATDPSTAEDLLGVKAPRMKGLSTYWFATDEAPRTDKVLVVDGRRNGPVVNTAVMSTVAPAYAPAGRHLIQATTLWPTDASESEVRIQLTRMYGRSAGAWELVVRHDIPHALPHQPPPLNHRQPVELGDGVFVAGDHRDTASLQGALVSGRRAANAVLRSLR</sequence>
<dbReference type="EMBL" id="CP001736">
    <property type="protein sequence ID" value="ADB31829.1"/>
    <property type="molecule type" value="Genomic_DNA"/>
</dbReference>
<proteinExistence type="predicted"/>
<gene>
    <name evidence="3" type="ordered locus">Kfla_2764</name>
</gene>
<dbReference type="KEGG" id="kfl:Kfla_2764"/>
<feature type="region of interest" description="Disordered" evidence="1">
    <location>
        <begin position="147"/>
        <end position="178"/>
    </location>
</feature>
<reference evidence="4" key="1">
    <citation type="submission" date="2009-09" db="EMBL/GenBank/DDBJ databases">
        <title>The complete genome of Kribbella flavida DSM 17836.</title>
        <authorList>
            <consortium name="US DOE Joint Genome Institute (JGI-PGF)"/>
            <person name="Lucas S."/>
            <person name="Copeland A."/>
            <person name="Lapidus A."/>
            <person name="Glavina del Rio T."/>
            <person name="Dalin E."/>
            <person name="Tice H."/>
            <person name="Bruce D."/>
            <person name="Goodwin L."/>
            <person name="Pitluck S."/>
            <person name="Kyrpides N."/>
            <person name="Mavromatis K."/>
            <person name="Ivanova N."/>
            <person name="Saunders E."/>
            <person name="Brettin T."/>
            <person name="Detter J.C."/>
            <person name="Han C."/>
            <person name="Larimer F."/>
            <person name="Land M."/>
            <person name="Hauser L."/>
            <person name="Markowitz V."/>
            <person name="Cheng J.-F."/>
            <person name="Hugenholtz P."/>
            <person name="Woyke T."/>
            <person name="Wu D."/>
            <person name="Pukall R."/>
            <person name="Klenk H.-P."/>
            <person name="Eisen J.A."/>
        </authorList>
    </citation>
    <scope>NUCLEOTIDE SEQUENCE [LARGE SCALE GENOMIC DNA]</scope>
    <source>
        <strain evidence="4">DSM 17836 / JCM 10339 / NBRC 14399</strain>
    </source>
</reference>
<evidence type="ECO:0000259" key="2">
    <source>
        <dbReference type="Pfam" id="PF01593"/>
    </source>
</evidence>